<proteinExistence type="inferred from homology"/>
<name>A0ABT9USV9_9FIRM</name>
<evidence type="ECO:0000256" key="1">
    <source>
        <dbReference type="ARBA" id="ARBA00001881"/>
    </source>
</evidence>
<dbReference type="InterPro" id="IPR016084">
    <property type="entry name" value="Haem_Oase-like_multi-hlx"/>
</dbReference>
<keyword evidence="7" id="KW-0784">Thiamine biosynthesis</keyword>
<comment type="catalytic activity">
    <reaction evidence="1">
        <text>4-amino-5-aminomethyl-2-methylpyrimidine + H2O = 4-amino-5-hydroxymethyl-2-methylpyrimidine + NH4(+)</text>
        <dbReference type="Rhea" id="RHEA:31799"/>
        <dbReference type="ChEBI" id="CHEBI:15377"/>
        <dbReference type="ChEBI" id="CHEBI:16892"/>
        <dbReference type="ChEBI" id="CHEBI:28938"/>
        <dbReference type="ChEBI" id="CHEBI:63416"/>
        <dbReference type="EC" id="3.5.99.2"/>
    </reaction>
</comment>
<dbReference type="InterPro" id="IPR027574">
    <property type="entry name" value="Thiaminase_II"/>
</dbReference>
<dbReference type="NCBIfam" id="TIGR04306">
    <property type="entry name" value="salvage_TenA"/>
    <property type="match status" value="1"/>
</dbReference>
<evidence type="ECO:0000256" key="7">
    <source>
        <dbReference type="ARBA" id="ARBA00022977"/>
    </source>
</evidence>
<comment type="caution">
    <text evidence="10">The sequence shown here is derived from an EMBL/GenBank/DDBJ whole genome shotgun (WGS) entry which is preliminary data.</text>
</comment>
<dbReference type="SUPFAM" id="SSF48613">
    <property type="entry name" value="Heme oxygenase-like"/>
    <property type="match status" value="1"/>
</dbReference>
<keyword evidence="11" id="KW-1185">Reference proteome</keyword>
<gene>
    <name evidence="10" type="ORF">J2S18_001343</name>
</gene>
<organism evidence="10 11">
    <name type="scientific">Eubacterium multiforme</name>
    <dbReference type="NCBI Taxonomy" id="83339"/>
    <lineage>
        <taxon>Bacteria</taxon>
        <taxon>Bacillati</taxon>
        <taxon>Bacillota</taxon>
        <taxon>Clostridia</taxon>
        <taxon>Eubacteriales</taxon>
        <taxon>Eubacteriaceae</taxon>
        <taxon>Eubacterium</taxon>
    </lineage>
</organism>
<dbReference type="Gene3D" id="1.20.910.10">
    <property type="entry name" value="Heme oxygenase-like"/>
    <property type="match status" value="1"/>
</dbReference>
<feature type="domain" description="Thiaminase-2/PQQC" evidence="9">
    <location>
        <begin position="10"/>
        <end position="216"/>
    </location>
</feature>
<dbReference type="EMBL" id="JAUSUF010000003">
    <property type="protein sequence ID" value="MDQ0149413.1"/>
    <property type="molecule type" value="Genomic_DNA"/>
</dbReference>
<keyword evidence="10" id="KW-0378">Hydrolase</keyword>
<evidence type="ECO:0000256" key="8">
    <source>
        <dbReference type="ARBA" id="ARBA00048337"/>
    </source>
</evidence>
<accession>A0ABT9USV9</accession>
<evidence type="ECO:0000256" key="5">
    <source>
        <dbReference type="ARBA" id="ARBA00012684"/>
    </source>
</evidence>
<comment type="subunit">
    <text evidence="4">Homotetramer.</text>
</comment>
<dbReference type="Proteomes" id="UP001228504">
    <property type="component" value="Unassembled WGS sequence"/>
</dbReference>
<evidence type="ECO:0000313" key="11">
    <source>
        <dbReference type="Proteomes" id="UP001228504"/>
    </source>
</evidence>
<dbReference type="GO" id="GO:0050334">
    <property type="term" value="F:thiaminase activity"/>
    <property type="evidence" value="ECO:0007669"/>
    <property type="project" value="UniProtKB-EC"/>
</dbReference>
<dbReference type="Pfam" id="PF03070">
    <property type="entry name" value="TENA_THI-4"/>
    <property type="match status" value="1"/>
</dbReference>
<evidence type="ECO:0000256" key="3">
    <source>
        <dbReference type="ARBA" id="ARBA00010264"/>
    </source>
</evidence>
<sequence length="219" mass="25536">MKVSEYLYESVKDIWEDCVNHPFVQGIGHGTLEIDKFRFYTIQDYLYLLDYAKVFALGIVKANNEETMREYSNMVNDILNNEMSIHNGYMKKLNITKEELKSAKATLTNKSYTSYMLAEAAKGSLEEITVAVLACGWSYQIIGEKLSEIPNSLEDEFYGDWIKGYTSQGYKDTVTWNIKLLDEITKDSSKEEIEKLKDIFITTSKYEYMFWDMAYNKEM</sequence>
<dbReference type="EC" id="3.5.99.2" evidence="5"/>
<dbReference type="PANTHER" id="PTHR43198">
    <property type="entry name" value="BIFUNCTIONAL TH2 PROTEIN"/>
    <property type="match status" value="1"/>
</dbReference>
<evidence type="ECO:0000256" key="4">
    <source>
        <dbReference type="ARBA" id="ARBA00011881"/>
    </source>
</evidence>
<evidence type="ECO:0000259" key="9">
    <source>
        <dbReference type="Pfam" id="PF03070"/>
    </source>
</evidence>
<dbReference type="PANTHER" id="PTHR43198:SF2">
    <property type="entry name" value="SI:CH1073-67J19.1-RELATED"/>
    <property type="match status" value="1"/>
</dbReference>
<evidence type="ECO:0000256" key="2">
    <source>
        <dbReference type="ARBA" id="ARBA00004948"/>
    </source>
</evidence>
<comment type="similarity">
    <text evidence="3">Belongs to the TenA family.</text>
</comment>
<dbReference type="InterPro" id="IPR050967">
    <property type="entry name" value="Thiamine_Salvage_TenA"/>
</dbReference>
<dbReference type="RefSeq" id="WP_307484847.1">
    <property type="nucleotide sequence ID" value="NZ_JAUSUF010000003.1"/>
</dbReference>
<dbReference type="CDD" id="cd19361">
    <property type="entry name" value="TenA_C_HP1287-like"/>
    <property type="match status" value="1"/>
</dbReference>
<evidence type="ECO:0000256" key="6">
    <source>
        <dbReference type="ARBA" id="ARBA00013647"/>
    </source>
</evidence>
<dbReference type="InterPro" id="IPR004305">
    <property type="entry name" value="Thiaminase-2/PQQC"/>
</dbReference>
<evidence type="ECO:0000313" key="10">
    <source>
        <dbReference type="EMBL" id="MDQ0149413.1"/>
    </source>
</evidence>
<comment type="catalytic activity">
    <reaction evidence="8">
        <text>thiamine + H2O = 5-(2-hydroxyethyl)-4-methylthiazole + 4-amino-5-hydroxymethyl-2-methylpyrimidine + H(+)</text>
        <dbReference type="Rhea" id="RHEA:17509"/>
        <dbReference type="ChEBI" id="CHEBI:15377"/>
        <dbReference type="ChEBI" id="CHEBI:15378"/>
        <dbReference type="ChEBI" id="CHEBI:16892"/>
        <dbReference type="ChEBI" id="CHEBI:17957"/>
        <dbReference type="ChEBI" id="CHEBI:18385"/>
        <dbReference type="EC" id="3.5.99.2"/>
    </reaction>
</comment>
<comment type="pathway">
    <text evidence="2">Cofactor biosynthesis; thiamine diphosphate biosynthesis.</text>
</comment>
<protein>
    <recommendedName>
        <fullName evidence="6">Aminopyrimidine aminohydrolase</fullName>
        <ecNumber evidence="5">3.5.99.2</ecNumber>
    </recommendedName>
</protein>
<reference evidence="10 11" key="1">
    <citation type="submission" date="2023-07" db="EMBL/GenBank/DDBJ databases">
        <title>Genomic Encyclopedia of Type Strains, Phase IV (KMG-IV): sequencing the most valuable type-strain genomes for metagenomic binning, comparative biology and taxonomic classification.</title>
        <authorList>
            <person name="Goeker M."/>
        </authorList>
    </citation>
    <scope>NUCLEOTIDE SEQUENCE [LARGE SCALE GENOMIC DNA]</scope>
    <source>
        <strain evidence="10 11">DSM 20694</strain>
    </source>
</reference>